<evidence type="ECO:0000313" key="1">
    <source>
        <dbReference type="EMBL" id="BCL62124.1"/>
    </source>
</evidence>
<name>A0A8D5FUW0_9BACT</name>
<dbReference type="EMBL" id="AP024086">
    <property type="protein sequence ID" value="BCL62124.1"/>
    <property type="molecule type" value="Genomic_DNA"/>
</dbReference>
<organism evidence="1 2">
    <name type="scientific">Desulfomarina profundi</name>
    <dbReference type="NCBI Taxonomy" id="2772557"/>
    <lineage>
        <taxon>Bacteria</taxon>
        <taxon>Pseudomonadati</taxon>
        <taxon>Thermodesulfobacteriota</taxon>
        <taxon>Desulfobulbia</taxon>
        <taxon>Desulfobulbales</taxon>
        <taxon>Desulfobulbaceae</taxon>
        <taxon>Desulfomarina</taxon>
    </lineage>
</organism>
<keyword evidence="2" id="KW-1185">Reference proteome</keyword>
<dbReference type="AlphaFoldDB" id="A0A8D5FUW0"/>
<evidence type="ECO:0000313" key="2">
    <source>
        <dbReference type="Proteomes" id="UP000826725"/>
    </source>
</evidence>
<protein>
    <submittedName>
        <fullName evidence="1">Uncharacterized protein</fullName>
    </submittedName>
</protein>
<dbReference type="KEGG" id="dbk:DGMP_28170"/>
<dbReference type="Proteomes" id="UP000826725">
    <property type="component" value="Chromosome"/>
</dbReference>
<proteinExistence type="predicted"/>
<sequence length="59" mass="7150">MVKNPEQQKIIRVIQTMRKNRWSYREISKELKIKFDVKLSHEGVRRVLKSSEKTQRPPT</sequence>
<reference evidence="1" key="1">
    <citation type="submission" date="2020-09" db="EMBL/GenBank/DDBJ databases">
        <title>Desulfogranum mesoprofundum gen. nov., sp. nov., a novel mesophilic, sulfate-reducing chemolithoautotroph isolated from a deep-sea hydrothermal vent chimney in the Suiyo Seamount.</title>
        <authorList>
            <person name="Hashimoto Y."/>
            <person name="Nakagawa S."/>
        </authorList>
    </citation>
    <scope>NUCLEOTIDE SEQUENCE</scope>
    <source>
        <strain evidence="1">KT2</strain>
    </source>
</reference>
<gene>
    <name evidence="1" type="ORF">DGMP_28170</name>
</gene>
<accession>A0A8D5FUW0</accession>